<dbReference type="Gene3D" id="3.40.50.920">
    <property type="match status" value="1"/>
</dbReference>
<sequence>MAKRRLAPVLNIGLPDLFVPQGEQDEMRSELGLDAAGIQRQIEAWLA</sequence>
<dbReference type="Proteomes" id="UP000255087">
    <property type="component" value="Unassembled WGS sequence"/>
</dbReference>
<protein>
    <submittedName>
        <fullName evidence="1">1-deoxy-D-xylulose-5-phosphate synthase</fullName>
        <ecNumber evidence="1">2.2.1.7</ecNumber>
    </submittedName>
</protein>
<organism evidence="1 2">
    <name type="scientific">Yersinia pseudotuberculosis</name>
    <dbReference type="NCBI Taxonomy" id="633"/>
    <lineage>
        <taxon>Bacteria</taxon>
        <taxon>Pseudomonadati</taxon>
        <taxon>Pseudomonadota</taxon>
        <taxon>Gammaproteobacteria</taxon>
        <taxon>Enterobacterales</taxon>
        <taxon>Yersiniaceae</taxon>
        <taxon>Yersinia</taxon>
    </lineage>
</organism>
<dbReference type="GO" id="GO:0008661">
    <property type="term" value="F:1-deoxy-D-xylulose-5-phosphate synthase activity"/>
    <property type="evidence" value="ECO:0007669"/>
    <property type="project" value="UniProtKB-EC"/>
</dbReference>
<dbReference type="SUPFAM" id="SSF52922">
    <property type="entry name" value="TK C-terminal domain-like"/>
    <property type="match status" value="1"/>
</dbReference>
<dbReference type="EC" id="2.2.1.7" evidence="1"/>
<gene>
    <name evidence="1" type="primary">b0420_1</name>
    <name evidence="1" type="ORF">NCTC8580_01185</name>
</gene>
<proteinExistence type="predicted"/>
<dbReference type="AlphaFoldDB" id="A0A380Q5Q2"/>
<evidence type="ECO:0000313" key="2">
    <source>
        <dbReference type="Proteomes" id="UP000255087"/>
    </source>
</evidence>
<dbReference type="EMBL" id="UHJC01000001">
    <property type="protein sequence ID" value="SUP81108.1"/>
    <property type="molecule type" value="Genomic_DNA"/>
</dbReference>
<evidence type="ECO:0000313" key="1">
    <source>
        <dbReference type="EMBL" id="SUP81108.1"/>
    </source>
</evidence>
<accession>A0A380Q5Q2</accession>
<name>A0A380Q5Q2_YERPU</name>
<reference evidence="1 2" key="1">
    <citation type="submission" date="2018-06" db="EMBL/GenBank/DDBJ databases">
        <authorList>
            <consortium name="Pathogen Informatics"/>
            <person name="Doyle S."/>
        </authorList>
    </citation>
    <scope>NUCLEOTIDE SEQUENCE [LARGE SCALE GENOMIC DNA]</scope>
    <source>
        <strain evidence="1 2">NCTC8580</strain>
    </source>
</reference>
<dbReference type="InterPro" id="IPR009014">
    <property type="entry name" value="Transketo_C/PFOR_II"/>
</dbReference>
<keyword evidence="1" id="KW-0808">Transferase</keyword>